<dbReference type="Gene3D" id="1.25.40.390">
    <property type="match status" value="1"/>
</dbReference>
<accession>X1IM18</accession>
<reference evidence="2" key="1">
    <citation type="journal article" date="2014" name="Front. Microbiol.">
        <title>High frequency of phylogenetically diverse reductive dehalogenase-homologous genes in deep subseafloor sedimentary metagenomes.</title>
        <authorList>
            <person name="Kawai M."/>
            <person name="Futagami T."/>
            <person name="Toyoda A."/>
            <person name="Takaki Y."/>
            <person name="Nishi S."/>
            <person name="Hori S."/>
            <person name="Arai W."/>
            <person name="Tsubouchi T."/>
            <person name="Morono Y."/>
            <person name="Uchiyama I."/>
            <person name="Ito T."/>
            <person name="Fujiyama A."/>
            <person name="Inagaki F."/>
            <person name="Takami H."/>
        </authorList>
    </citation>
    <scope>NUCLEOTIDE SEQUENCE</scope>
    <source>
        <strain evidence="2">Expedition CK06-06</strain>
    </source>
</reference>
<dbReference type="Pfam" id="PF14322">
    <property type="entry name" value="SusD-like_3"/>
    <property type="match status" value="1"/>
</dbReference>
<proteinExistence type="predicted"/>
<feature type="domain" description="SusD-like N-terminal" evidence="1">
    <location>
        <begin position="1"/>
        <end position="79"/>
    </location>
</feature>
<dbReference type="InterPro" id="IPR011990">
    <property type="entry name" value="TPR-like_helical_dom_sf"/>
</dbReference>
<dbReference type="EMBL" id="BARU01029733">
    <property type="protein sequence ID" value="GAH70300.1"/>
    <property type="molecule type" value="Genomic_DNA"/>
</dbReference>
<name>X1IM18_9ZZZZ</name>
<evidence type="ECO:0000259" key="1">
    <source>
        <dbReference type="Pfam" id="PF14322"/>
    </source>
</evidence>
<dbReference type="SUPFAM" id="SSF48452">
    <property type="entry name" value="TPR-like"/>
    <property type="match status" value="1"/>
</dbReference>
<dbReference type="InterPro" id="IPR033985">
    <property type="entry name" value="SusD-like_N"/>
</dbReference>
<sequence length="198" mass="22064">VLRAMAYFHLVRTFGNMPIILDGYTPTGDEQRATVLENYMHMEADLLIAEVSLPAPGAVAAPGRASSGAAKSLLAELYLNWAGWPLKDGLKLTLAANKAKEVIDMNYYELLPIDQLWLLSNQNSKESVFSVQCSEVEDMRNGWPASTSFHEARGWSDVYPELLISSSRSMQDGWAITIAIKMTTFRICLTIFSMIRLI</sequence>
<protein>
    <recommendedName>
        <fullName evidence="1">SusD-like N-terminal domain-containing protein</fullName>
    </recommendedName>
</protein>
<feature type="non-terminal residue" evidence="2">
    <location>
        <position position="1"/>
    </location>
</feature>
<comment type="caution">
    <text evidence="2">The sequence shown here is derived from an EMBL/GenBank/DDBJ whole genome shotgun (WGS) entry which is preliminary data.</text>
</comment>
<dbReference type="AlphaFoldDB" id="X1IM18"/>
<organism evidence="2">
    <name type="scientific">marine sediment metagenome</name>
    <dbReference type="NCBI Taxonomy" id="412755"/>
    <lineage>
        <taxon>unclassified sequences</taxon>
        <taxon>metagenomes</taxon>
        <taxon>ecological metagenomes</taxon>
    </lineage>
</organism>
<gene>
    <name evidence="2" type="ORF">S03H2_47252</name>
</gene>
<evidence type="ECO:0000313" key="2">
    <source>
        <dbReference type="EMBL" id="GAH70300.1"/>
    </source>
</evidence>